<dbReference type="Proteomes" id="UP000807825">
    <property type="component" value="Unassembled WGS sequence"/>
</dbReference>
<keyword evidence="1" id="KW-0732">Signal</keyword>
<evidence type="ECO:0000313" key="2">
    <source>
        <dbReference type="EMBL" id="MBI5248513.1"/>
    </source>
</evidence>
<gene>
    <name evidence="2" type="ORF">HY912_03365</name>
</gene>
<dbReference type="AlphaFoldDB" id="A0A9D6UY93"/>
<evidence type="ECO:0000256" key="1">
    <source>
        <dbReference type="SAM" id="SignalP"/>
    </source>
</evidence>
<dbReference type="EMBL" id="JACRDE010000099">
    <property type="protein sequence ID" value="MBI5248513.1"/>
    <property type="molecule type" value="Genomic_DNA"/>
</dbReference>
<sequence length="316" mass="33473">MKRVAVLSLVAIVFALAPAALNAQGLLGSGLPSFSGFLGSSAACGEKCGGPAAGTTLYIGWMDDPNGVTASLTADDTRTRNLGVSQARHRFRLSGLWLGGTQSVPLGENIAFLASGWYLFPANQSSLEEYSVTSRTWSTKTEWWFVDGLFAFGSGNAQLLAGLRYDKFKTKFDDPPAGGIGAVTDTADAISYGIIPLVGVQYAQAGGNSNLLFRVVGIPTLAGSFKYRENIAGTSLEGSGNYNGGFFLEAFGEYGFKMGGSADAGIFARYNTTYGKANVNLDWLPAAISLDFPLSLRRSSWTIGGKFSLNFTIPYM</sequence>
<reference evidence="2" key="1">
    <citation type="submission" date="2020-07" db="EMBL/GenBank/DDBJ databases">
        <title>Huge and variable diversity of episymbiotic CPR bacteria and DPANN archaea in groundwater ecosystems.</title>
        <authorList>
            <person name="He C.Y."/>
            <person name="Keren R."/>
            <person name="Whittaker M."/>
            <person name="Farag I.F."/>
            <person name="Doudna J."/>
            <person name="Cate J.H.D."/>
            <person name="Banfield J.F."/>
        </authorList>
    </citation>
    <scope>NUCLEOTIDE SEQUENCE</scope>
    <source>
        <strain evidence="2">NC_groundwater_1664_Pr3_B-0.1um_52_9</strain>
    </source>
</reference>
<organism evidence="2 3">
    <name type="scientific">Desulfomonile tiedjei</name>
    <dbReference type="NCBI Taxonomy" id="2358"/>
    <lineage>
        <taxon>Bacteria</taxon>
        <taxon>Pseudomonadati</taxon>
        <taxon>Thermodesulfobacteriota</taxon>
        <taxon>Desulfomonilia</taxon>
        <taxon>Desulfomonilales</taxon>
        <taxon>Desulfomonilaceae</taxon>
        <taxon>Desulfomonile</taxon>
    </lineage>
</organism>
<proteinExistence type="predicted"/>
<feature type="signal peptide" evidence="1">
    <location>
        <begin position="1"/>
        <end position="23"/>
    </location>
</feature>
<accession>A0A9D6UY93</accession>
<evidence type="ECO:0008006" key="4">
    <source>
        <dbReference type="Google" id="ProtNLM"/>
    </source>
</evidence>
<protein>
    <recommendedName>
        <fullName evidence="4">Transporter</fullName>
    </recommendedName>
</protein>
<comment type="caution">
    <text evidence="2">The sequence shown here is derived from an EMBL/GenBank/DDBJ whole genome shotgun (WGS) entry which is preliminary data.</text>
</comment>
<name>A0A9D6UY93_9BACT</name>
<evidence type="ECO:0000313" key="3">
    <source>
        <dbReference type="Proteomes" id="UP000807825"/>
    </source>
</evidence>
<feature type="chain" id="PRO_5038910707" description="Transporter" evidence="1">
    <location>
        <begin position="24"/>
        <end position="316"/>
    </location>
</feature>